<evidence type="ECO:0000313" key="2">
    <source>
        <dbReference type="EnsemblMetazoa" id="ISCW012006-PA"/>
    </source>
</evidence>
<dbReference type="VEuPathDB" id="VectorBase:ISCW012006"/>
<protein>
    <submittedName>
        <fullName evidence="1 2">Uncharacterized protein</fullName>
    </submittedName>
</protein>
<evidence type="ECO:0000313" key="3">
    <source>
        <dbReference type="Proteomes" id="UP000001555"/>
    </source>
</evidence>
<dbReference type="VEuPathDB" id="VectorBase:ISCI012006"/>
<dbReference type="InParanoid" id="B7QFU8"/>
<sequence length="57" mass="6351">MERVLPQSGLDALVEDHRLQERAEAALGPEQQELQQHCGNPRAQCIDGLTAEQINRS</sequence>
<reference evidence="2" key="2">
    <citation type="submission" date="2020-05" db="UniProtKB">
        <authorList>
            <consortium name="EnsemblMetazoa"/>
        </authorList>
    </citation>
    <scope>IDENTIFICATION</scope>
    <source>
        <strain evidence="2">wikel</strain>
    </source>
</reference>
<accession>B7QFU8</accession>
<dbReference type="EMBL" id="DS928153">
    <property type="protein sequence ID" value="EEC17720.1"/>
    <property type="molecule type" value="Genomic_DNA"/>
</dbReference>
<gene>
    <name evidence="1" type="ORF">IscW_ISCW012006</name>
</gene>
<dbReference type="EnsemblMetazoa" id="ISCW012006-RA">
    <property type="protein sequence ID" value="ISCW012006-PA"/>
    <property type="gene ID" value="ISCW012006"/>
</dbReference>
<reference evidence="1 3" key="1">
    <citation type="submission" date="2008-03" db="EMBL/GenBank/DDBJ databases">
        <title>Annotation of Ixodes scapularis.</title>
        <authorList>
            <consortium name="Ixodes scapularis Genome Project Consortium"/>
            <person name="Caler E."/>
            <person name="Hannick L.I."/>
            <person name="Bidwell S."/>
            <person name="Joardar V."/>
            <person name="Thiagarajan M."/>
            <person name="Amedeo P."/>
            <person name="Galinsky K.J."/>
            <person name="Schobel S."/>
            <person name="Inman J."/>
            <person name="Hostetler J."/>
            <person name="Miller J."/>
            <person name="Hammond M."/>
            <person name="Megy K."/>
            <person name="Lawson D."/>
            <person name="Kodira C."/>
            <person name="Sutton G."/>
            <person name="Meyer J."/>
            <person name="Hill C.A."/>
            <person name="Birren B."/>
            <person name="Nene V."/>
            <person name="Collins F."/>
            <person name="Alarcon-Chaidez F."/>
            <person name="Wikel S."/>
            <person name="Strausberg R."/>
        </authorList>
    </citation>
    <scope>NUCLEOTIDE SEQUENCE [LARGE SCALE GENOMIC DNA]</scope>
    <source>
        <strain evidence="3">Wikel</strain>
        <strain evidence="1">Wikel colony</strain>
    </source>
</reference>
<dbReference type="EMBL" id="ABJB010510314">
    <property type="status" value="NOT_ANNOTATED_CDS"/>
    <property type="molecule type" value="Genomic_DNA"/>
</dbReference>
<dbReference type="HOGENOM" id="CLU_2998778_0_0_1"/>
<organism>
    <name type="scientific">Ixodes scapularis</name>
    <name type="common">Black-legged tick</name>
    <name type="synonym">Deer tick</name>
    <dbReference type="NCBI Taxonomy" id="6945"/>
    <lineage>
        <taxon>Eukaryota</taxon>
        <taxon>Metazoa</taxon>
        <taxon>Ecdysozoa</taxon>
        <taxon>Arthropoda</taxon>
        <taxon>Chelicerata</taxon>
        <taxon>Arachnida</taxon>
        <taxon>Acari</taxon>
        <taxon>Parasitiformes</taxon>
        <taxon>Ixodida</taxon>
        <taxon>Ixodoidea</taxon>
        <taxon>Ixodidae</taxon>
        <taxon>Ixodinae</taxon>
        <taxon>Ixodes</taxon>
    </lineage>
</organism>
<name>B7QFU8_IXOSC</name>
<dbReference type="PaxDb" id="6945-B7QFU8"/>
<keyword evidence="3" id="KW-1185">Reference proteome</keyword>
<proteinExistence type="predicted"/>
<dbReference type="AlphaFoldDB" id="B7QFU8"/>
<evidence type="ECO:0000313" key="1">
    <source>
        <dbReference type="EMBL" id="EEC17720.1"/>
    </source>
</evidence>
<dbReference type="Proteomes" id="UP000001555">
    <property type="component" value="Unassembled WGS sequence"/>
</dbReference>